<dbReference type="InterPro" id="IPR036291">
    <property type="entry name" value="NAD(P)-bd_dom_sf"/>
</dbReference>
<dbReference type="Pfam" id="PF13607">
    <property type="entry name" value="Succ_CoA_lig"/>
    <property type="match status" value="1"/>
</dbReference>
<evidence type="ECO:0000313" key="2">
    <source>
        <dbReference type="EMBL" id="MBE1588916.1"/>
    </source>
</evidence>
<evidence type="ECO:0000259" key="1">
    <source>
        <dbReference type="PROSITE" id="PS51186"/>
    </source>
</evidence>
<reference evidence="2 3" key="1">
    <citation type="submission" date="2020-10" db="EMBL/GenBank/DDBJ databases">
        <title>Sequencing the genomes of 1000 actinobacteria strains.</title>
        <authorList>
            <person name="Klenk H.-P."/>
        </authorList>
    </citation>
    <scope>NUCLEOTIDE SEQUENCE [LARGE SCALE GENOMIC DNA]</scope>
    <source>
        <strain evidence="2 3">DSM 43173</strain>
    </source>
</reference>
<dbReference type="Proteomes" id="UP000633509">
    <property type="component" value="Unassembled WGS sequence"/>
</dbReference>
<dbReference type="InterPro" id="IPR016181">
    <property type="entry name" value="Acyl_CoA_acyltransferase"/>
</dbReference>
<dbReference type="Gene3D" id="3.40.630.30">
    <property type="match status" value="1"/>
</dbReference>
<dbReference type="RefSeq" id="WP_192789047.1">
    <property type="nucleotide sequence ID" value="NZ_JADBEK010000001.1"/>
</dbReference>
<dbReference type="InterPro" id="IPR000182">
    <property type="entry name" value="GNAT_dom"/>
</dbReference>
<dbReference type="SUPFAM" id="SSF51735">
    <property type="entry name" value="NAD(P)-binding Rossmann-fold domains"/>
    <property type="match status" value="1"/>
</dbReference>
<dbReference type="Gene3D" id="3.30.470.20">
    <property type="entry name" value="ATP-grasp fold, B domain"/>
    <property type="match status" value="1"/>
</dbReference>
<dbReference type="Pfam" id="PF13302">
    <property type="entry name" value="Acetyltransf_3"/>
    <property type="match status" value="1"/>
</dbReference>
<dbReference type="Gene3D" id="3.30.1490.20">
    <property type="entry name" value="ATP-grasp fold, A domain"/>
    <property type="match status" value="1"/>
</dbReference>
<dbReference type="PANTHER" id="PTHR42793:SF1">
    <property type="entry name" value="PEPTIDYL-LYSINE N-ACETYLTRANSFERASE PATZ"/>
    <property type="match status" value="1"/>
</dbReference>
<name>A0ABR9M7M8_9ACTN</name>
<dbReference type="Gene3D" id="3.40.50.720">
    <property type="entry name" value="NAD(P)-binding Rossmann-like Domain"/>
    <property type="match status" value="1"/>
</dbReference>
<dbReference type="PANTHER" id="PTHR42793">
    <property type="entry name" value="COA BINDING DOMAIN CONTAINING PROTEIN"/>
    <property type="match status" value="1"/>
</dbReference>
<dbReference type="Gene3D" id="3.40.50.261">
    <property type="entry name" value="Succinyl-CoA synthetase domains"/>
    <property type="match status" value="2"/>
</dbReference>
<keyword evidence="3" id="KW-1185">Reference proteome</keyword>
<sequence>MPDEGYDVLLRDGGIAHVRPLRPADREGLHELVDRSSERSAYLRFFTGGRNTAHAYIDRITGDGYDGRARVAGLHGRLVAIAEYIPMEAGRADLGILLDDAVHGHGLGTLLLEHLAVDAAEHGIRELVADVLAENRPMIQVLRDLGLKVEQSFEGGTLHVSVAAEPTPRLMAAIEARDHEAERASLARVLAPRSVAVIGASRDEHAIGHQVLRNLIDGGFCGPIHPVNPNASEIAGLACHPKVPDGVDLAVVAVPARQVLDVARDCAAAGVAGLVVLTSGFAEAGQRAAESELLRVCRTAGMRLIGPNCLGVVNTGAWLNASFLPHRPVRGCVALMSQSGAVGAALLDRLDVSSFVSVGNKADVSSNDLLEYWEDDDDTCVIALYLESFGNPRKFARIARRVGKRKPVLLVKSGRGEAGGRAVRSHTAAAATPDVAVDALTRAAGVIRLDSVHELIDVAKLLAAQPLPTGRRVAIVGNSGGPQAMAADSCEAHGLVVPELPPGLLEARAAAALGNPLDLTADATAAEIGAAVEVLAASSAVDAVLVVYTPPFGDGLDATRQAIADATKTAAKTVLTCVVGHDGLIDGRVPSYAFPEQAVQALAHVVRYAEWRGRPVEPVPVPPPADEKTAREIVQAELAAHPDGGWLSPADAARLLGCYGVTPVESVDADSPEAAAGAASRVGLPVVLKATGPVHKSEVGGVRLNLQTLDEVRQAYHDMLARIGADMTGAIVQHMLYGGVEIIVGGLNYPVFGPLVMVGMGGVLADLLADRAFRVPPVVDAIAMINELRCAPLLHGYRGSPPVDVTALADQVVRISRLLEDLPQVAELDLNPVIVTTEGTATVDARIRVAPCEKPPSQLLRRMR</sequence>
<evidence type="ECO:0000313" key="3">
    <source>
        <dbReference type="Proteomes" id="UP000633509"/>
    </source>
</evidence>
<dbReference type="SMART" id="SM00881">
    <property type="entry name" value="CoA_binding"/>
    <property type="match status" value="1"/>
</dbReference>
<dbReference type="InterPro" id="IPR013815">
    <property type="entry name" value="ATP_grasp_subdomain_1"/>
</dbReference>
<dbReference type="Pfam" id="PF13549">
    <property type="entry name" value="ATP-grasp_5"/>
    <property type="match status" value="1"/>
</dbReference>
<dbReference type="InterPro" id="IPR032875">
    <property type="entry name" value="Succ_CoA_lig_flav_dom"/>
</dbReference>
<feature type="domain" description="N-acetyltransferase" evidence="1">
    <location>
        <begin position="16"/>
        <end position="169"/>
    </location>
</feature>
<proteinExistence type="predicted"/>
<dbReference type="SUPFAM" id="SSF56059">
    <property type="entry name" value="Glutathione synthetase ATP-binding domain-like"/>
    <property type="match status" value="1"/>
</dbReference>
<dbReference type="Pfam" id="PF13380">
    <property type="entry name" value="CoA_binding_2"/>
    <property type="match status" value="1"/>
</dbReference>
<dbReference type="SUPFAM" id="SSF52210">
    <property type="entry name" value="Succinyl-CoA synthetase domains"/>
    <property type="match status" value="2"/>
</dbReference>
<dbReference type="PROSITE" id="PS51186">
    <property type="entry name" value="GNAT"/>
    <property type="match status" value="1"/>
</dbReference>
<dbReference type="InterPro" id="IPR003781">
    <property type="entry name" value="CoA-bd"/>
</dbReference>
<accession>A0ABR9M7M8</accession>
<comment type="caution">
    <text evidence="2">The sequence shown here is derived from an EMBL/GenBank/DDBJ whole genome shotgun (WGS) entry which is preliminary data.</text>
</comment>
<organism evidence="2 3">
    <name type="scientific">Nonomuraea angiospora</name>
    <dbReference type="NCBI Taxonomy" id="46172"/>
    <lineage>
        <taxon>Bacteria</taxon>
        <taxon>Bacillati</taxon>
        <taxon>Actinomycetota</taxon>
        <taxon>Actinomycetes</taxon>
        <taxon>Streptosporangiales</taxon>
        <taxon>Streptosporangiaceae</taxon>
        <taxon>Nonomuraea</taxon>
    </lineage>
</organism>
<protein>
    <submittedName>
        <fullName evidence="2">Acyl-CoA synthetase (NDP forming)/GNAT superfamily N-acetyltransferase</fullName>
    </submittedName>
</protein>
<gene>
    <name evidence="2" type="ORF">H4W80_007174</name>
</gene>
<dbReference type="SUPFAM" id="SSF55729">
    <property type="entry name" value="Acyl-CoA N-acyltransferases (Nat)"/>
    <property type="match status" value="1"/>
</dbReference>
<dbReference type="EMBL" id="JADBEK010000001">
    <property type="protein sequence ID" value="MBE1588916.1"/>
    <property type="molecule type" value="Genomic_DNA"/>
</dbReference>
<dbReference type="InterPro" id="IPR016102">
    <property type="entry name" value="Succinyl-CoA_synth-like"/>
</dbReference>